<dbReference type="RefSeq" id="WP_110169094.1">
    <property type="nucleotide sequence ID" value="NZ_CP015136.1"/>
</dbReference>
<gene>
    <name evidence="2" type="ORF">LuPra_00265</name>
</gene>
<evidence type="ECO:0000313" key="3">
    <source>
        <dbReference type="Proteomes" id="UP000076079"/>
    </source>
</evidence>
<organism evidence="2 3">
    <name type="scientific">Luteitalea pratensis</name>
    <dbReference type="NCBI Taxonomy" id="1855912"/>
    <lineage>
        <taxon>Bacteria</taxon>
        <taxon>Pseudomonadati</taxon>
        <taxon>Acidobacteriota</taxon>
        <taxon>Vicinamibacteria</taxon>
        <taxon>Vicinamibacterales</taxon>
        <taxon>Vicinamibacteraceae</taxon>
        <taxon>Luteitalea</taxon>
    </lineage>
</organism>
<dbReference type="STRING" id="1855912.LuPra_00265"/>
<protein>
    <recommendedName>
        <fullName evidence="4">DUF2231 domain-containing protein</fullName>
    </recommendedName>
</protein>
<evidence type="ECO:0008006" key="4">
    <source>
        <dbReference type="Google" id="ProtNLM"/>
    </source>
</evidence>
<dbReference type="Pfam" id="PF06532">
    <property type="entry name" value="NrsF"/>
    <property type="match status" value="1"/>
</dbReference>
<dbReference type="EMBL" id="CP015136">
    <property type="protein sequence ID" value="AMY07098.1"/>
    <property type="molecule type" value="Genomic_DNA"/>
</dbReference>
<evidence type="ECO:0000313" key="2">
    <source>
        <dbReference type="EMBL" id="AMY07098.1"/>
    </source>
</evidence>
<reference evidence="2 3" key="1">
    <citation type="journal article" date="2016" name="Genome Announc.">
        <title>First Complete Genome Sequence of a Subdivision 6 Acidobacterium Strain.</title>
        <authorList>
            <person name="Huang S."/>
            <person name="Vieira S."/>
            <person name="Bunk B."/>
            <person name="Riedel T."/>
            <person name="Sproer C."/>
            <person name="Overmann J."/>
        </authorList>
    </citation>
    <scope>NUCLEOTIDE SEQUENCE [LARGE SCALE GENOMIC DNA]</scope>
    <source>
        <strain evidence="3">DSM 100886 HEG_-6_39</strain>
    </source>
</reference>
<proteinExistence type="predicted"/>
<dbReference type="Proteomes" id="UP000076079">
    <property type="component" value="Chromosome"/>
</dbReference>
<dbReference type="KEGG" id="abac:LuPra_00265"/>
<keyword evidence="1" id="KW-0812">Transmembrane</keyword>
<keyword evidence="1" id="KW-1133">Transmembrane helix</keyword>
<feature type="transmembrane region" description="Helical" evidence="1">
    <location>
        <begin position="134"/>
        <end position="156"/>
    </location>
</feature>
<keyword evidence="3" id="KW-1185">Reference proteome</keyword>
<accession>A0A143PGA1</accession>
<sequence length="160" mass="16996">MVPIRELAETWASLYSNSVAIRSAVSFAHFGGMITGGGTAIAADLNMLSAIRHAHVPPQDEVGRFRNTHLVVITSLVVVVVSGVLLLLKDLDAMLESPPFWIKMGLFVALLLNGVLVVRAEKQASAGTPGARRLLRFASLASLILWLAVTLAGTVVPNAM</sequence>
<evidence type="ECO:0000256" key="1">
    <source>
        <dbReference type="SAM" id="Phobius"/>
    </source>
</evidence>
<reference evidence="3" key="2">
    <citation type="submission" date="2016-04" db="EMBL/GenBank/DDBJ databases">
        <title>First Complete Genome Sequence of a Subdivision 6 Acidobacterium.</title>
        <authorList>
            <person name="Huang S."/>
            <person name="Vieira S."/>
            <person name="Bunk B."/>
            <person name="Riedel T."/>
            <person name="Sproeer C."/>
            <person name="Overmann J."/>
        </authorList>
    </citation>
    <scope>NUCLEOTIDE SEQUENCE [LARGE SCALE GENOMIC DNA]</scope>
    <source>
        <strain evidence="3">DSM 100886 HEG_-6_39</strain>
    </source>
</reference>
<feature type="transmembrane region" description="Helical" evidence="1">
    <location>
        <begin position="70"/>
        <end position="88"/>
    </location>
</feature>
<dbReference type="AlphaFoldDB" id="A0A143PGA1"/>
<name>A0A143PGA1_LUTPR</name>
<feature type="transmembrane region" description="Helical" evidence="1">
    <location>
        <begin position="100"/>
        <end position="118"/>
    </location>
</feature>
<keyword evidence="1" id="KW-0472">Membrane</keyword>
<dbReference type="InterPro" id="IPR009495">
    <property type="entry name" value="NrsF"/>
</dbReference>